<comment type="function">
    <text evidence="5">Functions as component of the Arp2/3 complex which is involved in regulation of actin polymerization and together with an activating nucleation-promoting factor (NPF) mediates the formation of branched actin networks. Arp2/3 complex plays a critical role in the control of cell morphogenesis via the modulation of cell polarity development.</text>
</comment>
<organism evidence="6 7">
    <name type="scientific">Polysphondylium violaceum</name>
    <dbReference type="NCBI Taxonomy" id="133409"/>
    <lineage>
        <taxon>Eukaryota</taxon>
        <taxon>Amoebozoa</taxon>
        <taxon>Evosea</taxon>
        <taxon>Eumycetozoa</taxon>
        <taxon>Dictyostelia</taxon>
        <taxon>Dictyosteliales</taxon>
        <taxon>Dictyosteliaceae</taxon>
        <taxon>Polysphondylium</taxon>
    </lineage>
</organism>
<name>A0A8J4UWY0_9MYCE</name>
<dbReference type="GO" id="GO:0030833">
    <property type="term" value="P:regulation of actin filament polymerization"/>
    <property type="evidence" value="ECO:0007669"/>
    <property type="project" value="InterPro"/>
</dbReference>
<keyword evidence="7" id="KW-1185">Reference proteome</keyword>
<comment type="caution">
    <text evidence="6">The sequence shown here is derived from an EMBL/GenBank/DDBJ whole genome shotgun (WGS) entry which is preliminary data.</text>
</comment>
<comment type="subcellular location">
    <subcellularLocation>
        <location evidence="1">Cytoplasm</location>
        <location evidence="1">Cytoskeleton</location>
    </subcellularLocation>
</comment>
<dbReference type="PANTHER" id="PTHR12644">
    <property type="entry name" value="ARP2/3 COMPLEX 16 KD SUBUNIT P16-ARC"/>
    <property type="match status" value="1"/>
</dbReference>
<reference evidence="6" key="1">
    <citation type="submission" date="2020-01" db="EMBL/GenBank/DDBJ databases">
        <title>Development of genomics and gene disruption for Polysphondylium violaceum indicates a role for the polyketide synthase stlB in stalk morphogenesis.</title>
        <authorList>
            <person name="Narita B."/>
            <person name="Kawabe Y."/>
            <person name="Kin K."/>
            <person name="Saito T."/>
            <person name="Gibbs R."/>
            <person name="Kuspa A."/>
            <person name="Muzny D."/>
            <person name="Queller D."/>
            <person name="Richards S."/>
            <person name="Strassman J."/>
            <person name="Sucgang R."/>
            <person name="Worley K."/>
            <person name="Schaap P."/>
        </authorList>
    </citation>
    <scope>NUCLEOTIDE SEQUENCE</scope>
    <source>
        <strain evidence="6">QSvi11</strain>
    </source>
</reference>
<dbReference type="EMBL" id="AJWJ01000589">
    <property type="protein sequence ID" value="KAF2069823.1"/>
    <property type="molecule type" value="Genomic_DNA"/>
</dbReference>
<dbReference type="Pfam" id="PF04699">
    <property type="entry name" value="P16-Arc"/>
    <property type="match status" value="1"/>
</dbReference>
<dbReference type="AlphaFoldDB" id="A0A8J4UWY0"/>
<dbReference type="GO" id="GO:0005885">
    <property type="term" value="C:Arp2/3 protein complex"/>
    <property type="evidence" value="ECO:0007669"/>
    <property type="project" value="InterPro"/>
</dbReference>
<evidence type="ECO:0000256" key="1">
    <source>
        <dbReference type="ARBA" id="ARBA00004245"/>
    </source>
</evidence>
<dbReference type="SUPFAM" id="SSF69103">
    <property type="entry name" value="Arp2/3 complex 16 kDa subunit ARPC5"/>
    <property type="match status" value="1"/>
</dbReference>
<evidence type="ECO:0000313" key="7">
    <source>
        <dbReference type="Proteomes" id="UP000695562"/>
    </source>
</evidence>
<dbReference type="OrthoDB" id="429520at2759"/>
<proteinExistence type="inferred from homology"/>
<dbReference type="InterPro" id="IPR006789">
    <property type="entry name" value="ARPC5"/>
</dbReference>
<protein>
    <recommendedName>
        <fullName evidence="5">Actin-related protein 2/3 complex subunit 5</fullName>
    </recommendedName>
</protein>
<dbReference type="Gene3D" id="1.25.40.190">
    <property type="entry name" value="Actin-related protein 2/3 complex subunit 5"/>
    <property type="match status" value="1"/>
</dbReference>
<comment type="similarity">
    <text evidence="2 5">Belongs to the ARPC5 family.</text>
</comment>
<gene>
    <name evidence="6" type="ORF">CYY_008861</name>
</gene>
<keyword evidence="3" id="KW-0963">Cytoplasm</keyword>
<evidence type="ECO:0000256" key="5">
    <source>
        <dbReference type="RuleBase" id="RU004301"/>
    </source>
</evidence>
<keyword evidence="4 5" id="KW-0206">Cytoskeleton</keyword>
<evidence type="ECO:0000256" key="3">
    <source>
        <dbReference type="ARBA" id="ARBA00022490"/>
    </source>
</evidence>
<evidence type="ECO:0000313" key="6">
    <source>
        <dbReference type="EMBL" id="KAF2069823.1"/>
    </source>
</evidence>
<dbReference type="GO" id="GO:0034314">
    <property type="term" value="P:Arp2/3 complex-mediated actin nucleation"/>
    <property type="evidence" value="ECO:0007669"/>
    <property type="project" value="InterPro"/>
</dbReference>
<sequence>MADEDNVEVIAGGKSDAEYKSDIANRERECTKALNMGKPQDALPIALADPPIYTKTQAIKDQNATVVLSLLGGFKEKDIEASVNGLNDDQLDVLMKYIYRGLAAGENSAVFLKWHEVVLKKGGMGTIIRTISEKKTV</sequence>
<dbReference type="PIRSF" id="PIRSF039096">
    <property type="entry name" value="p16-ARC"/>
    <property type="match status" value="1"/>
</dbReference>
<evidence type="ECO:0000256" key="2">
    <source>
        <dbReference type="ARBA" id="ARBA00006084"/>
    </source>
</evidence>
<accession>A0A8J4UWY0</accession>
<dbReference type="Proteomes" id="UP000695562">
    <property type="component" value="Unassembled WGS sequence"/>
</dbReference>
<evidence type="ECO:0000256" key="4">
    <source>
        <dbReference type="ARBA" id="ARBA00023212"/>
    </source>
</evidence>
<dbReference type="InterPro" id="IPR036743">
    <property type="entry name" value="ARPC5_sf"/>
</dbReference>